<evidence type="ECO:0000256" key="2">
    <source>
        <dbReference type="SAM" id="MobiDB-lite"/>
    </source>
</evidence>
<sequence>MFAAFVYMTVAICNDSFLFNCRTKIYWSSASCVWLIWLVQNGLIVPVLKAIDLKKHMMADDQTSLLLSELSDFDARVDRCLDRLISQVDRCSECGDFNSVGDSKLWSNGQEQDSAPENDQALRHSPNSRDFFLGMPKVSKIDIEPLRALLTQRMDAHRKCFSAFDQELSAFRAYLNELLDFDSLLNSRSRDQNERSRLEARIHQLEGLVVEGTATVKLERAERLREKEANRLESDRLRAIIERLNGKLIHGERRASNRLVRKACRPSAGNTNLVSILSKQWESRLTGQQESAKSRPVKNINKNNQLKTPGAAVPAASDSVASERRVAAFNPRHRRSRSVGGDTSRWLEHREPNTVPLGTVFTPNLKRRKSVSQLELKDTLNATDYLLYHQEADSNGNVETHLYKVYMYCLIYLVKLNHAINSDTPQRRSSRCKSRSSYGQAGPEKEYHLCTKRPHTPSVVHRESVSSTATQSSESSAQMGSSSSYEPFDAISSAPLIFGSADSHIQMGIHNSSCIGSLSNNPRKLVVCTIFRVFRRIMSA</sequence>
<feature type="compositionally biased region" description="Low complexity" evidence="2">
    <location>
        <begin position="465"/>
        <end position="484"/>
    </location>
</feature>
<feature type="coiled-coil region" evidence="1">
    <location>
        <begin position="188"/>
        <end position="238"/>
    </location>
</feature>
<dbReference type="Proteomes" id="UP000728185">
    <property type="component" value="Unassembled WGS sequence"/>
</dbReference>
<feature type="domain" description="Kinesin-like protein Kif23 Arf6-interacting" evidence="3">
    <location>
        <begin position="329"/>
        <end position="405"/>
    </location>
</feature>
<reference evidence="4" key="1">
    <citation type="submission" date="2019-05" db="EMBL/GenBank/DDBJ databases">
        <title>Annotation for the trematode Fasciolopsis buski.</title>
        <authorList>
            <person name="Choi Y.-J."/>
        </authorList>
    </citation>
    <scope>NUCLEOTIDE SEQUENCE</scope>
    <source>
        <strain evidence="4">HT</strain>
        <tissue evidence="4">Whole worm</tissue>
    </source>
</reference>
<dbReference type="Pfam" id="PF16540">
    <property type="entry name" value="MKLP1_Arf_bdg"/>
    <property type="match status" value="1"/>
</dbReference>
<dbReference type="AlphaFoldDB" id="A0A8E0RZA1"/>
<feature type="region of interest" description="Disordered" evidence="2">
    <location>
        <begin position="285"/>
        <end position="317"/>
    </location>
</feature>
<accession>A0A8E0RZA1</accession>
<keyword evidence="1" id="KW-0175">Coiled coil</keyword>
<dbReference type="EMBL" id="LUCM01002320">
    <property type="protein sequence ID" value="KAA0197540.1"/>
    <property type="molecule type" value="Genomic_DNA"/>
</dbReference>
<feature type="region of interest" description="Disordered" evidence="2">
    <location>
        <begin position="423"/>
        <end position="484"/>
    </location>
</feature>
<organism evidence="4 5">
    <name type="scientific">Fasciolopsis buskii</name>
    <dbReference type="NCBI Taxonomy" id="27845"/>
    <lineage>
        <taxon>Eukaryota</taxon>
        <taxon>Metazoa</taxon>
        <taxon>Spiralia</taxon>
        <taxon>Lophotrochozoa</taxon>
        <taxon>Platyhelminthes</taxon>
        <taxon>Trematoda</taxon>
        <taxon>Digenea</taxon>
        <taxon>Plagiorchiida</taxon>
        <taxon>Echinostomata</taxon>
        <taxon>Echinostomatoidea</taxon>
        <taxon>Fasciolidae</taxon>
        <taxon>Fasciolopsis</taxon>
    </lineage>
</organism>
<dbReference type="InterPro" id="IPR032384">
    <property type="entry name" value="Kif23_Arf-bd"/>
</dbReference>
<gene>
    <name evidence="4" type="ORF">FBUS_02575</name>
</gene>
<evidence type="ECO:0000313" key="4">
    <source>
        <dbReference type="EMBL" id="KAA0197540.1"/>
    </source>
</evidence>
<dbReference type="Gene3D" id="2.60.40.4330">
    <property type="entry name" value="Kinesin-like protein Kif23, Arf6-interacting domain"/>
    <property type="match status" value="1"/>
</dbReference>
<comment type="caution">
    <text evidence="4">The sequence shown here is derived from an EMBL/GenBank/DDBJ whole genome shotgun (WGS) entry which is preliminary data.</text>
</comment>
<dbReference type="InterPro" id="IPR038105">
    <property type="entry name" value="Kif23_Arf-bd_sf"/>
</dbReference>
<evidence type="ECO:0000256" key="1">
    <source>
        <dbReference type="SAM" id="Coils"/>
    </source>
</evidence>
<proteinExistence type="predicted"/>
<name>A0A8E0RZA1_9TREM</name>
<evidence type="ECO:0000259" key="3">
    <source>
        <dbReference type="Pfam" id="PF16540"/>
    </source>
</evidence>
<keyword evidence="5" id="KW-1185">Reference proteome</keyword>
<dbReference type="OrthoDB" id="6288110at2759"/>
<protein>
    <submittedName>
        <fullName evidence="4">Kinesin protein</fullName>
    </submittedName>
</protein>
<evidence type="ECO:0000313" key="5">
    <source>
        <dbReference type="Proteomes" id="UP000728185"/>
    </source>
</evidence>